<evidence type="ECO:0000313" key="8">
    <source>
        <dbReference type="Proteomes" id="UP000014760"/>
    </source>
</evidence>
<dbReference type="GO" id="GO:0004467">
    <property type="term" value="F:long-chain fatty acid-CoA ligase activity"/>
    <property type="evidence" value="ECO:0007669"/>
    <property type="project" value="UniProtKB-EC"/>
</dbReference>
<dbReference type="OMA" id="FNRPGPN"/>
<dbReference type="OrthoDB" id="3633556at2759"/>
<dbReference type="PANTHER" id="PTHR43272:SF32">
    <property type="entry name" value="AMP-DEPENDENT SYNTHETASE_LIGASE DOMAIN-CONTAINING PROTEIN"/>
    <property type="match status" value="1"/>
</dbReference>
<gene>
    <name evidence="6" type="ORF">CAPTEDRAFT_161718</name>
</gene>
<evidence type="ECO:0000256" key="3">
    <source>
        <dbReference type="ARBA" id="ARBA00023098"/>
    </source>
</evidence>
<name>R7TVX6_CAPTE</name>
<evidence type="ECO:0000256" key="4">
    <source>
        <dbReference type="ARBA" id="ARBA00026121"/>
    </source>
</evidence>
<dbReference type="GO" id="GO:0016020">
    <property type="term" value="C:membrane"/>
    <property type="evidence" value="ECO:0007669"/>
    <property type="project" value="TreeGrafter"/>
</dbReference>
<dbReference type="AlphaFoldDB" id="R7TVX6"/>
<evidence type="ECO:0000259" key="5">
    <source>
        <dbReference type="Pfam" id="PF00501"/>
    </source>
</evidence>
<reference evidence="6 8" key="2">
    <citation type="journal article" date="2013" name="Nature">
        <title>Insights into bilaterian evolution from three spiralian genomes.</title>
        <authorList>
            <person name="Simakov O."/>
            <person name="Marletaz F."/>
            <person name="Cho S.J."/>
            <person name="Edsinger-Gonzales E."/>
            <person name="Havlak P."/>
            <person name="Hellsten U."/>
            <person name="Kuo D.H."/>
            <person name="Larsson T."/>
            <person name="Lv J."/>
            <person name="Arendt D."/>
            <person name="Savage R."/>
            <person name="Osoegawa K."/>
            <person name="de Jong P."/>
            <person name="Grimwood J."/>
            <person name="Chapman J.A."/>
            <person name="Shapiro H."/>
            <person name="Aerts A."/>
            <person name="Otillar R.P."/>
            <person name="Terry A.Y."/>
            <person name="Boore J.L."/>
            <person name="Grigoriev I.V."/>
            <person name="Lindberg D.R."/>
            <person name="Seaver E.C."/>
            <person name="Weisblat D.A."/>
            <person name="Putnam N.H."/>
            <person name="Rokhsar D.S."/>
        </authorList>
    </citation>
    <scope>NUCLEOTIDE SEQUENCE</scope>
    <source>
        <strain evidence="6 8">I ESC-2004</strain>
    </source>
</reference>
<reference evidence="7" key="3">
    <citation type="submission" date="2015-06" db="UniProtKB">
        <authorList>
            <consortium name="EnsemblMetazoa"/>
        </authorList>
    </citation>
    <scope>IDENTIFICATION</scope>
</reference>
<dbReference type="InterPro" id="IPR020845">
    <property type="entry name" value="AMP-binding_CS"/>
</dbReference>
<dbReference type="HOGENOM" id="CLU_000022_45_5_1"/>
<dbReference type="SUPFAM" id="SSF56801">
    <property type="entry name" value="Acetyl-CoA synthetase-like"/>
    <property type="match status" value="1"/>
</dbReference>
<reference evidence="8" key="1">
    <citation type="submission" date="2012-12" db="EMBL/GenBank/DDBJ databases">
        <authorList>
            <person name="Hellsten U."/>
            <person name="Grimwood J."/>
            <person name="Chapman J.A."/>
            <person name="Shapiro H."/>
            <person name="Aerts A."/>
            <person name="Otillar R.P."/>
            <person name="Terry A.Y."/>
            <person name="Boore J.L."/>
            <person name="Simakov O."/>
            <person name="Marletaz F."/>
            <person name="Cho S.-J."/>
            <person name="Edsinger-Gonzales E."/>
            <person name="Havlak P."/>
            <person name="Kuo D.-H."/>
            <person name="Larsson T."/>
            <person name="Lv J."/>
            <person name="Arendt D."/>
            <person name="Savage R."/>
            <person name="Osoegawa K."/>
            <person name="de Jong P."/>
            <person name="Lindberg D.R."/>
            <person name="Seaver E.C."/>
            <person name="Weisblat D.A."/>
            <person name="Putnam N.H."/>
            <person name="Grigoriev I.V."/>
            <person name="Rokhsar D.S."/>
        </authorList>
    </citation>
    <scope>NUCLEOTIDE SEQUENCE</scope>
    <source>
        <strain evidence="8">I ESC-2004</strain>
    </source>
</reference>
<keyword evidence="8" id="KW-1185">Reference proteome</keyword>
<evidence type="ECO:0000256" key="1">
    <source>
        <dbReference type="ARBA" id="ARBA00022598"/>
    </source>
</evidence>
<sequence>MAMGAGAECVDALEARIKAQAPNKCCTLIYTSGTTGNPKGVMLSHDNMTWTANVAGQTAKLLYGEEVALSYLPLSHIAAQMLDIYMPLFYGAVCYFAQPDALKGSLLATLKEVRPTLFFGVPRVWEKFQEGLIKMGRQNTGMKKKVAAWAKGVGLKGNMAIMNGRTSKPFGWTVANAMVFKKVQQGLGLDRCKYCLTGAAPITRETLDFFMSLNIPLLELYGMSESCGPHTISFPWKYNVTSVGVEFLGVSTKLANPDKDGEGEICMGGRHVFMGYLNMEDKTRETLDEDGWLHTGDIGRRDKNGFLYITGRIKELIITAGGENVAPVPVEDIVKEELPIVSNCMLIGDKKKFLSILLTLKTEVDSDTMLPLDQLTLEAQDWCRQRGSKATTVSEILDSKDEAVLRGIQEGIDRSNARSTSRAQKMQKWSILPKDFSIPGDELGPTLKLKRPVVANLYKSTIEAFYVE</sequence>
<dbReference type="PANTHER" id="PTHR43272">
    <property type="entry name" value="LONG-CHAIN-FATTY-ACID--COA LIGASE"/>
    <property type="match status" value="1"/>
</dbReference>
<dbReference type="FunCoup" id="R7TVX6">
    <property type="interactions" value="63"/>
</dbReference>
<keyword evidence="3" id="KW-0443">Lipid metabolism</keyword>
<keyword evidence="2" id="KW-0276">Fatty acid metabolism</keyword>
<dbReference type="EnsemblMetazoa" id="CapteT161718">
    <property type="protein sequence ID" value="CapteP161718"/>
    <property type="gene ID" value="CapteG161718"/>
</dbReference>
<dbReference type="GO" id="GO:0005783">
    <property type="term" value="C:endoplasmic reticulum"/>
    <property type="evidence" value="ECO:0007669"/>
    <property type="project" value="TreeGrafter"/>
</dbReference>
<dbReference type="InterPro" id="IPR000873">
    <property type="entry name" value="AMP-dep_synth/lig_dom"/>
</dbReference>
<accession>R7TVX6</accession>
<dbReference type="EC" id="6.2.1.3" evidence="4"/>
<evidence type="ECO:0000313" key="6">
    <source>
        <dbReference type="EMBL" id="ELT97844.1"/>
    </source>
</evidence>
<dbReference type="EMBL" id="AMQN01010739">
    <property type="status" value="NOT_ANNOTATED_CDS"/>
    <property type="molecule type" value="Genomic_DNA"/>
</dbReference>
<feature type="domain" description="AMP-dependent synthetase/ligase" evidence="5">
    <location>
        <begin position="17"/>
        <end position="277"/>
    </location>
</feature>
<keyword evidence="1" id="KW-0436">Ligase</keyword>
<dbReference type="InterPro" id="IPR042099">
    <property type="entry name" value="ANL_N_sf"/>
</dbReference>
<dbReference type="Proteomes" id="UP000014760">
    <property type="component" value="Unassembled WGS sequence"/>
</dbReference>
<dbReference type="Pfam" id="PF23562">
    <property type="entry name" value="AMP-binding_C_3"/>
    <property type="match status" value="1"/>
</dbReference>
<dbReference type="PROSITE" id="PS00455">
    <property type="entry name" value="AMP_BINDING"/>
    <property type="match status" value="1"/>
</dbReference>
<organism evidence="6">
    <name type="scientific">Capitella teleta</name>
    <name type="common">Polychaete worm</name>
    <dbReference type="NCBI Taxonomy" id="283909"/>
    <lineage>
        <taxon>Eukaryota</taxon>
        <taxon>Metazoa</taxon>
        <taxon>Spiralia</taxon>
        <taxon>Lophotrochozoa</taxon>
        <taxon>Annelida</taxon>
        <taxon>Polychaeta</taxon>
        <taxon>Sedentaria</taxon>
        <taxon>Scolecida</taxon>
        <taxon>Capitellidae</taxon>
        <taxon>Capitella</taxon>
    </lineage>
</organism>
<dbReference type="STRING" id="283909.R7TVX6"/>
<dbReference type="Gene3D" id="3.40.50.12780">
    <property type="entry name" value="N-terminal domain of ligase-like"/>
    <property type="match status" value="1"/>
</dbReference>
<evidence type="ECO:0000313" key="7">
    <source>
        <dbReference type="EnsemblMetazoa" id="CapteP161718"/>
    </source>
</evidence>
<dbReference type="EMBL" id="KB308460">
    <property type="protein sequence ID" value="ELT97844.1"/>
    <property type="molecule type" value="Genomic_DNA"/>
</dbReference>
<dbReference type="Pfam" id="PF00501">
    <property type="entry name" value="AMP-binding"/>
    <property type="match status" value="1"/>
</dbReference>
<evidence type="ECO:0000256" key="2">
    <source>
        <dbReference type="ARBA" id="ARBA00022832"/>
    </source>
</evidence>
<proteinExistence type="predicted"/>
<protein>
    <recommendedName>
        <fullName evidence="4">long-chain-fatty-acid--CoA ligase</fullName>
        <ecNumber evidence="4">6.2.1.3</ecNumber>
    </recommendedName>
</protein>